<dbReference type="HOGENOM" id="CLU_2584916_0_0_7"/>
<keyword evidence="1" id="KW-0812">Transmembrane</keyword>
<keyword evidence="2" id="KW-0614">Plasmid</keyword>
<evidence type="ECO:0000313" key="2">
    <source>
        <dbReference type="EMBL" id="AFX90411.1"/>
    </source>
</evidence>
<dbReference type="AlphaFoldDB" id="K7Y9P7"/>
<sequence length="80" mass="8995">MDKSASQFEIVGVSRRWFCDSKIKQDSANLAHSTKFLKTKNPKICSASCALFLLHVLNSMLFFTCFTRMRACEGLGVRTA</sequence>
<evidence type="ECO:0000313" key="3">
    <source>
        <dbReference type="Proteomes" id="UP000010078"/>
    </source>
</evidence>
<accession>K7Y9P7</accession>
<proteinExistence type="predicted"/>
<gene>
    <name evidence="2" type="ORF">HPAKL86_07224</name>
</gene>
<organism evidence="2 3">
    <name type="scientific">Helicobacter pylori Aklavik86</name>
    <dbReference type="NCBI Taxonomy" id="1055532"/>
    <lineage>
        <taxon>Bacteria</taxon>
        <taxon>Pseudomonadati</taxon>
        <taxon>Campylobacterota</taxon>
        <taxon>Epsilonproteobacteria</taxon>
        <taxon>Campylobacterales</taxon>
        <taxon>Helicobacteraceae</taxon>
        <taxon>Helicobacter</taxon>
    </lineage>
</organism>
<dbReference type="KEGG" id="hpyk:HPAKL86_07224"/>
<keyword evidence="1" id="KW-0472">Membrane</keyword>
<reference evidence="2 3" key="1">
    <citation type="journal article" date="2015" name="Genome Announc.">
        <title>Complete Genome Sequences of Two Helicobacter pylori Strains from a Canadian Arctic Aboriginal Community.</title>
        <authorList>
            <person name="Kersulyte D."/>
            <person name="Bertoli M.T."/>
            <person name="Tamma S."/>
            <person name="Keelan M."/>
            <person name="Munday R."/>
            <person name="Geary J."/>
            <person name="Veldhuyzen van Zanten S."/>
            <person name="Goodman K.J."/>
            <person name="Berg D.E."/>
        </authorList>
    </citation>
    <scope>NUCLEOTIDE SEQUENCE [LARGE SCALE GENOMIC DNA]</scope>
    <source>
        <strain evidence="2">Aklavik86</strain>
        <plasmid evidence="3">Plasmid p1HPAKL86</plasmid>
    </source>
</reference>
<feature type="transmembrane region" description="Helical" evidence="1">
    <location>
        <begin position="44"/>
        <end position="63"/>
    </location>
</feature>
<dbReference type="EMBL" id="CP003477">
    <property type="protein sequence ID" value="AFX90411.1"/>
    <property type="molecule type" value="Genomic_DNA"/>
</dbReference>
<keyword evidence="1" id="KW-1133">Transmembrane helix</keyword>
<geneLocation type="plasmid" evidence="2 3">
    <name>p1HPAKL86</name>
</geneLocation>
<protein>
    <submittedName>
        <fullName evidence="2">Uncharacterized protein</fullName>
    </submittedName>
</protein>
<dbReference type="PATRIC" id="fig|1055532.3.peg.1480"/>
<dbReference type="Proteomes" id="UP000010078">
    <property type="component" value="Plasmid p1HPAKL86"/>
</dbReference>
<name>K7Y9P7_HELPX</name>
<evidence type="ECO:0000256" key="1">
    <source>
        <dbReference type="SAM" id="Phobius"/>
    </source>
</evidence>